<dbReference type="VEuPathDB" id="VectorBase:CQUJHB002854"/>
<reference evidence="4" key="2">
    <citation type="submission" date="2020-05" db="UniProtKB">
        <authorList>
            <consortium name="EnsemblMetazoa"/>
        </authorList>
    </citation>
    <scope>IDENTIFICATION</scope>
    <source>
        <strain evidence="4">JHB</strain>
    </source>
</reference>
<dbReference type="Proteomes" id="UP000002320">
    <property type="component" value="Unassembled WGS sequence"/>
</dbReference>
<dbReference type="SUPFAM" id="SSF54897">
    <property type="entry name" value="Protease propeptides/inhibitors"/>
    <property type="match status" value="1"/>
</dbReference>
<dbReference type="Pfam" id="PF16470">
    <property type="entry name" value="S8_pro-domain"/>
    <property type="match status" value="1"/>
</dbReference>
<feature type="region of interest" description="Disordered" evidence="1">
    <location>
        <begin position="134"/>
        <end position="159"/>
    </location>
</feature>
<dbReference type="OrthoDB" id="300641at2759"/>
<accession>B0XBA0</accession>
<proteinExistence type="predicted"/>
<keyword evidence="5" id="KW-1185">Reference proteome</keyword>
<dbReference type="InterPro" id="IPR038466">
    <property type="entry name" value="S8_pro-domain_sf"/>
</dbReference>
<protein>
    <submittedName>
        <fullName evidence="3 4">Proprotein convertase subtilisin/kexin type 4, furin</fullName>
    </submittedName>
</protein>
<evidence type="ECO:0000313" key="5">
    <source>
        <dbReference type="Proteomes" id="UP000002320"/>
    </source>
</evidence>
<dbReference type="AlphaFoldDB" id="B0XBA0"/>
<dbReference type="EnsemblMetazoa" id="CPIJ016547-RA">
    <property type="protein sequence ID" value="CPIJ016547-PA"/>
    <property type="gene ID" value="CPIJ016547"/>
</dbReference>
<evidence type="ECO:0000313" key="4">
    <source>
        <dbReference type="EnsemblMetazoa" id="CPIJ016547-PA"/>
    </source>
</evidence>
<organism>
    <name type="scientific">Culex quinquefasciatus</name>
    <name type="common">Southern house mosquito</name>
    <name type="synonym">Culex pungens</name>
    <dbReference type="NCBI Taxonomy" id="7176"/>
    <lineage>
        <taxon>Eukaryota</taxon>
        <taxon>Metazoa</taxon>
        <taxon>Ecdysozoa</taxon>
        <taxon>Arthropoda</taxon>
        <taxon>Hexapoda</taxon>
        <taxon>Insecta</taxon>
        <taxon>Pterygota</taxon>
        <taxon>Neoptera</taxon>
        <taxon>Endopterygota</taxon>
        <taxon>Diptera</taxon>
        <taxon>Nematocera</taxon>
        <taxon>Culicoidea</taxon>
        <taxon>Culicidae</taxon>
        <taxon>Culicinae</taxon>
        <taxon>Culicini</taxon>
        <taxon>Culex</taxon>
        <taxon>Culex</taxon>
    </lineage>
</organism>
<evidence type="ECO:0000259" key="2">
    <source>
        <dbReference type="Pfam" id="PF16470"/>
    </source>
</evidence>
<feature type="region of interest" description="Disordered" evidence="1">
    <location>
        <begin position="1"/>
        <end position="63"/>
    </location>
</feature>
<feature type="compositionally biased region" description="Polar residues" evidence="1">
    <location>
        <begin position="7"/>
        <end position="19"/>
    </location>
</feature>
<dbReference type="EMBL" id="DS232621">
    <property type="protein sequence ID" value="EDS44153.1"/>
    <property type="molecule type" value="Genomic_DNA"/>
</dbReference>
<gene>
    <name evidence="4" type="primary">6050292</name>
    <name evidence="3" type="ORF">CpipJ_CPIJ016547</name>
</gene>
<dbReference type="VEuPathDB" id="VectorBase:CPIJ016547"/>
<feature type="compositionally biased region" description="Low complexity" evidence="1">
    <location>
        <begin position="145"/>
        <end position="154"/>
    </location>
</feature>
<name>B0XBA0_CULQU</name>
<dbReference type="eggNOG" id="KOG3525">
    <property type="taxonomic scope" value="Eukaryota"/>
</dbReference>
<dbReference type="InParanoid" id="B0XBA0"/>
<dbReference type="InterPro" id="IPR032815">
    <property type="entry name" value="S8_pro-domain"/>
</dbReference>
<dbReference type="KEGG" id="cqu:CpipJ_CPIJ016547"/>
<dbReference type="STRING" id="7176.B0XBA0"/>
<dbReference type="HOGENOM" id="CLU_1373448_0_0_1"/>
<evidence type="ECO:0000256" key="1">
    <source>
        <dbReference type="SAM" id="MobiDB-lite"/>
    </source>
</evidence>
<dbReference type="Gene3D" id="3.30.70.850">
    <property type="entry name" value="Peptidase S8, pro-domain"/>
    <property type="match status" value="1"/>
</dbReference>
<feature type="domain" description="Peptidase S8 pro-domain" evidence="2">
    <location>
        <begin position="170"/>
        <end position="198"/>
    </location>
</feature>
<reference evidence="3" key="1">
    <citation type="submission" date="2007-03" db="EMBL/GenBank/DDBJ databases">
        <title>Annotation of Culex pipiens quinquefasciatus.</title>
        <authorList>
            <consortium name="The Broad Institute Genome Sequencing Platform"/>
            <person name="Atkinson P.W."/>
            <person name="Hemingway J."/>
            <person name="Christensen B.M."/>
            <person name="Higgs S."/>
            <person name="Kodira C."/>
            <person name="Hannick L."/>
            <person name="Megy K."/>
            <person name="O'Leary S."/>
            <person name="Pearson M."/>
            <person name="Haas B.J."/>
            <person name="Mauceli E."/>
            <person name="Wortman J.R."/>
            <person name="Lee N.H."/>
            <person name="Guigo R."/>
            <person name="Stanke M."/>
            <person name="Alvarado L."/>
            <person name="Amedeo P."/>
            <person name="Antoine C.H."/>
            <person name="Arensburger P."/>
            <person name="Bidwell S.L."/>
            <person name="Crawford M."/>
            <person name="Camaro F."/>
            <person name="Devon K."/>
            <person name="Engels R."/>
            <person name="Hammond M."/>
            <person name="Howarth C."/>
            <person name="Koehrsen M."/>
            <person name="Lawson D."/>
            <person name="Montgomery P."/>
            <person name="Nene V."/>
            <person name="Nusbaum C."/>
            <person name="Puiu D."/>
            <person name="Romero-Severson J."/>
            <person name="Severson D.W."/>
            <person name="Shumway M."/>
            <person name="Sisk P."/>
            <person name="Stolte C."/>
            <person name="Zeng Q."/>
            <person name="Eisenstadt E."/>
            <person name="Fraser-Liggett C."/>
            <person name="Strausberg R."/>
            <person name="Galagan J."/>
            <person name="Birren B."/>
            <person name="Collins F.H."/>
        </authorList>
    </citation>
    <scope>NUCLEOTIDE SEQUENCE [LARGE SCALE GENOMIC DNA]</scope>
    <source>
        <strain evidence="3">JHB</strain>
    </source>
</reference>
<evidence type="ECO:0000313" key="3">
    <source>
        <dbReference type="EMBL" id="EDS44153.1"/>
    </source>
</evidence>
<sequence>MKYEDQMTPQCQQHPTQRPSDVRWTDFGGTGQNSRNLRRTARKSAKLERRQQSSQVAPEVSEVATTTTSPFQSCCSRVPAIGSAAGSDSASSEASWTNGARWQCHRFQWVAVLYIVAVVLVGAISEVHCDAALSSRSSGDGGSSSGTAAAPDGGHLLEDHYEGGGHYTHHWAVHIPEGGSEQVERVAEEHGFINHGKVS</sequence>